<dbReference type="Proteomes" id="UP000515160">
    <property type="component" value="Chromosome 3"/>
</dbReference>
<proteinExistence type="predicted"/>
<reference evidence="2" key="1">
    <citation type="submission" date="2025-08" db="UniProtKB">
        <authorList>
            <consortium name="RefSeq"/>
        </authorList>
    </citation>
    <scope>IDENTIFICATION</scope>
    <source>
        <strain evidence="2">15112-1751.03</strain>
        <tissue evidence="2">Whole Adult</tissue>
    </source>
</reference>
<evidence type="ECO:0000313" key="1">
    <source>
        <dbReference type="Proteomes" id="UP000515160"/>
    </source>
</evidence>
<dbReference type="AlphaFoldDB" id="A0A6P8WYI0"/>
<sequence>MFSCRLTHFDVHLCNRNIYNARRQLHRRDNSKTEQIAKITRGLAQKHSEPNPEYHHAPRSYVENYIKHHLRNGFTEPTMFHRNPRYRWIDFRRRMVYGTYDI</sequence>
<accession>A0A6P8WYI0</accession>
<dbReference type="GeneID" id="117569574"/>
<dbReference type="OrthoDB" id="7825903at2759"/>
<protein>
    <submittedName>
        <fullName evidence="2">Uncharacterized protein LOC117569574</fullName>
    </submittedName>
</protein>
<dbReference type="RefSeq" id="XP_034106689.1">
    <property type="nucleotide sequence ID" value="XM_034250798.2"/>
</dbReference>
<organism evidence="1 2">
    <name type="scientific">Drosophila albomicans</name>
    <name type="common">Fruit fly</name>
    <dbReference type="NCBI Taxonomy" id="7291"/>
    <lineage>
        <taxon>Eukaryota</taxon>
        <taxon>Metazoa</taxon>
        <taxon>Ecdysozoa</taxon>
        <taxon>Arthropoda</taxon>
        <taxon>Hexapoda</taxon>
        <taxon>Insecta</taxon>
        <taxon>Pterygota</taxon>
        <taxon>Neoptera</taxon>
        <taxon>Endopterygota</taxon>
        <taxon>Diptera</taxon>
        <taxon>Brachycera</taxon>
        <taxon>Muscomorpha</taxon>
        <taxon>Ephydroidea</taxon>
        <taxon>Drosophilidae</taxon>
        <taxon>Drosophila</taxon>
    </lineage>
</organism>
<gene>
    <name evidence="2" type="primary">LOC117569574</name>
</gene>
<name>A0A6P8WYI0_DROAB</name>
<evidence type="ECO:0000313" key="2">
    <source>
        <dbReference type="RefSeq" id="XP_034106689.1"/>
    </source>
</evidence>
<keyword evidence="1" id="KW-1185">Reference proteome</keyword>